<sequence length="211" mass="22046">MGDFLETAGRFPAVVFSVPLAVVLLYWIFSVAFGVGASVADGVDGGDDGGEGTTALARLGLGGVPPAIPLSLLTAFAWFTAMAGTELLTEDWQRAATLPAALGVGWLGAWLAALPLRRVFAARPGTRHRDFVGRVCVIRTGRVTASFGQAEVAADDGGTAIVQVRAEGPEAGELTAGRRALIFDYEPEGGFFRVAPYDFGDPAAEQNRFTA</sequence>
<keyword evidence="1" id="KW-0472">Membrane</keyword>
<keyword evidence="3" id="KW-1185">Reference proteome</keyword>
<feature type="transmembrane region" description="Helical" evidence="1">
    <location>
        <begin position="100"/>
        <end position="120"/>
    </location>
</feature>
<evidence type="ECO:0008006" key="4">
    <source>
        <dbReference type="Google" id="ProtNLM"/>
    </source>
</evidence>
<evidence type="ECO:0000256" key="1">
    <source>
        <dbReference type="SAM" id="Phobius"/>
    </source>
</evidence>
<dbReference type="EMBL" id="CP021121">
    <property type="protein sequence ID" value="ARQ70527.1"/>
    <property type="molecule type" value="Genomic_DNA"/>
</dbReference>
<dbReference type="Proteomes" id="UP000194218">
    <property type="component" value="Chromosome"/>
</dbReference>
<evidence type="ECO:0000313" key="2">
    <source>
        <dbReference type="EMBL" id="ARQ70527.1"/>
    </source>
</evidence>
<evidence type="ECO:0000313" key="3">
    <source>
        <dbReference type="Proteomes" id="UP000194218"/>
    </source>
</evidence>
<dbReference type="RefSeq" id="WP_086160377.1">
    <property type="nucleotide sequence ID" value="NZ_CP021121.1"/>
</dbReference>
<dbReference type="OrthoDB" id="3388214at2"/>
<dbReference type="AlphaFoldDB" id="A0A1W7D0P5"/>
<accession>A0A1W7D0P5</accession>
<name>A0A1W7D0P5_9ACTN</name>
<dbReference type="KEGG" id="smao:CAG99_18255"/>
<feature type="transmembrane region" description="Helical" evidence="1">
    <location>
        <begin position="55"/>
        <end position="80"/>
    </location>
</feature>
<protein>
    <recommendedName>
        <fullName evidence="4">DUF1449 family protein</fullName>
    </recommendedName>
</protein>
<gene>
    <name evidence="2" type="ORF">CAG99_18255</name>
</gene>
<organism evidence="2 3">
    <name type="scientific">Streptomyces marincola</name>
    <dbReference type="NCBI Taxonomy" id="2878388"/>
    <lineage>
        <taxon>Bacteria</taxon>
        <taxon>Bacillati</taxon>
        <taxon>Actinomycetota</taxon>
        <taxon>Actinomycetes</taxon>
        <taxon>Kitasatosporales</taxon>
        <taxon>Streptomycetaceae</taxon>
        <taxon>Streptomyces</taxon>
    </lineage>
</organism>
<keyword evidence="1" id="KW-0812">Transmembrane</keyword>
<keyword evidence="1" id="KW-1133">Transmembrane helix</keyword>
<feature type="transmembrane region" description="Helical" evidence="1">
    <location>
        <begin position="20"/>
        <end position="43"/>
    </location>
</feature>
<proteinExistence type="predicted"/>
<reference evidence="2 3" key="1">
    <citation type="submission" date="2017-05" db="EMBL/GenBank/DDBJ databases">
        <title>Complete genome sequence of Streptomyces sp. SCSIO 03032 revealed the diverse biosynthetic pathways for its bioactive secondary metabolites.</title>
        <authorList>
            <person name="Ma L."/>
            <person name="Zhu Y."/>
            <person name="Zhang W."/>
            <person name="Zhang G."/>
            <person name="Tian X."/>
            <person name="Zhang S."/>
            <person name="Zhang C."/>
        </authorList>
    </citation>
    <scope>NUCLEOTIDE SEQUENCE [LARGE SCALE GENOMIC DNA]</scope>
    <source>
        <strain evidence="2 3">SCSIO 03032</strain>
    </source>
</reference>